<dbReference type="SUPFAM" id="SSF53474">
    <property type="entry name" value="alpha/beta-Hydrolases"/>
    <property type="match status" value="1"/>
</dbReference>
<accession>A0A6J8EL13</accession>
<dbReference type="GO" id="GO:0045944">
    <property type="term" value="P:positive regulation of transcription by RNA polymerase II"/>
    <property type="evidence" value="ECO:0007669"/>
    <property type="project" value="TreeGrafter"/>
</dbReference>
<reference evidence="3 4" key="1">
    <citation type="submission" date="2020-06" db="EMBL/GenBank/DDBJ databases">
        <authorList>
            <person name="Li R."/>
            <person name="Bekaert M."/>
        </authorList>
    </citation>
    <scope>NUCLEOTIDE SEQUENCE [LARGE SCALE GENOMIC DNA]</scope>
    <source>
        <strain evidence="4">wild</strain>
    </source>
</reference>
<organism evidence="3 4">
    <name type="scientific">Mytilus coruscus</name>
    <name type="common">Sea mussel</name>
    <dbReference type="NCBI Taxonomy" id="42192"/>
    <lineage>
        <taxon>Eukaryota</taxon>
        <taxon>Metazoa</taxon>
        <taxon>Spiralia</taxon>
        <taxon>Lophotrochozoa</taxon>
        <taxon>Mollusca</taxon>
        <taxon>Bivalvia</taxon>
        <taxon>Autobranchia</taxon>
        <taxon>Pteriomorphia</taxon>
        <taxon>Mytilida</taxon>
        <taxon>Mytiloidea</taxon>
        <taxon>Mytilidae</taxon>
        <taxon>Mytilinae</taxon>
        <taxon>Mytilus</taxon>
    </lineage>
</organism>
<dbReference type="PANTHER" id="PTHR13136">
    <property type="entry name" value="TESTIS DEVELOPMENT PROTEIN PRTD"/>
    <property type="match status" value="1"/>
</dbReference>
<evidence type="ECO:0000259" key="2">
    <source>
        <dbReference type="Pfam" id="PF23154"/>
    </source>
</evidence>
<dbReference type="PANTHER" id="PTHR13136:SF16">
    <property type="entry name" value="KAT8 REGULATORY NSL COMPLEX SUBUNIT 3"/>
    <property type="match status" value="1"/>
</dbReference>
<dbReference type="EMBL" id="CACVKT020009206">
    <property type="protein sequence ID" value="CAC5421017.1"/>
    <property type="molecule type" value="Genomic_DNA"/>
</dbReference>
<dbReference type="InterPro" id="IPR026555">
    <property type="entry name" value="NSL3/Tex30"/>
</dbReference>
<feature type="region of interest" description="Disordered" evidence="1">
    <location>
        <begin position="951"/>
        <end position="972"/>
    </location>
</feature>
<feature type="compositionally biased region" description="Polar residues" evidence="1">
    <location>
        <begin position="819"/>
        <end position="831"/>
    </location>
</feature>
<feature type="compositionally biased region" description="Low complexity" evidence="1">
    <location>
        <begin position="734"/>
        <end position="743"/>
    </location>
</feature>
<dbReference type="InterPro" id="IPR056519">
    <property type="entry name" value="KANSL3_1st"/>
</dbReference>
<gene>
    <name evidence="3" type="ORF">MCOR_53179</name>
</gene>
<evidence type="ECO:0000313" key="3">
    <source>
        <dbReference type="EMBL" id="CAC5421017.1"/>
    </source>
</evidence>
<evidence type="ECO:0000313" key="4">
    <source>
        <dbReference type="Proteomes" id="UP000507470"/>
    </source>
</evidence>
<dbReference type="GO" id="GO:0044545">
    <property type="term" value="C:NSL complex"/>
    <property type="evidence" value="ECO:0007669"/>
    <property type="project" value="TreeGrafter"/>
</dbReference>
<evidence type="ECO:0000256" key="1">
    <source>
        <dbReference type="SAM" id="MobiDB-lite"/>
    </source>
</evidence>
<feature type="region of interest" description="Disordered" evidence="1">
    <location>
        <begin position="819"/>
        <end position="842"/>
    </location>
</feature>
<feature type="domain" description="KANSL3 helical" evidence="2">
    <location>
        <begin position="110"/>
        <end position="206"/>
    </location>
</feature>
<feature type="region of interest" description="Disordered" evidence="1">
    <location>
        <begin position="455"/>
        <end position="535"/>
    </location>
</feature>
<dbReference type="AlphaFoldDB" id="A0A6J8EL13"/>
<keyword evidence="4" id="KW-1185">Reference proteome</keyword>
<dbReference type="InterPro" id="IPR029058">
    <property type="entry name" value="AB_hydrolase_fold"/>
</dbReference>
<dbReference type="Gene3D" id="3.40.50.1820">
    <property type="entry name" value="alpha/beta hydrolase"/>
    <property type="match status" value="1"/>
</dbReference>
<feature type="region of interest" description="Disordered" evidence="1">
    <location>
        <begin position="727"/>
        <end position="751"/>
    </location>
</feature>
<dbReference type="OrthoDB" id="6415022at2759"/>
<name>A0A6J8EL13_MYTCO</name>
<sequence length="1003" mass="108848">MDIYLPDRGSTVSMDHCYSKPWSAHPDASNARPIKKLYMPKLPHLTQMHVQNREAEIDVCTVTEPSKPPYDTAKARSLMQECGRHVPLMRTEESPEDWEERISRNGWSLQQNRLFNKVMKALQSDRLARLSYVDTKNEPIMRRIHIDKTARRIRQALAGVSWDSKLTQWLHNLLIENLSIQMLASYLDVLQTLRAKLPTMIDKMVAIGLASGKSATSIEALHLLLKRPWDPVLSTYNQQKPQKLPGNPLIIVAPSVPSAGGHAYSKRTRFWNSQLSNLGKVIPVTMHTVNGSKGVGISQCLEHMVGAVHTKVLELKGHFQHKPIVLLGWDTGSLIACHVALQETVSAVVCLGLPLSGISGYRGDIEDSLLDLTTPSLFVIGQNSTTTNMDDMEDLRERMRAENALVVIGGADNQLRMSRAKRKQEGITQIVCDKKILDEISEFLGGILSQSTSQYVETPEASDAEMKKKPKKRNEKMTASGASHIKTEVDTKVQHSGSTIVPKRKSTHSSLAPPRKRIKSAPDSKFSPGTTHVMKSAPELSGLLRGQRQIHDIKQEIDMQNRLLKEGSALYSDLKAQLAAKATAHQALASSLTSADIKAQLAAKAAQQSLVASLASSSHLNSVRQVSANTLTSVQSVGNHNESMLSKHLQTSSENTLPSLASTLTSLHNALRTGGYKPSVHITSAQSMTSQIQHLLYTSVNRTTESKTQKALPTLLSSLKSPAMVSPGSILDASSSTSQTSGSPINLSTTTQTDSEKLQAIQKLQFHDFPLTTASLIKFPNTATLAQAKLLTSSNATKSPSPGLSDISKPSTVQIVTSKGNQMESSGTMTMETDDTSPPRPQRPAIVSTVTEGNIVTVSLTSDKSIIHSAPSTTKVQTTGSGTIRPIVTSETLGKVNSLLESSPVIQRTSTNIVTPSSSQIGSYTITKTYEPTPKKIPVTSTTTHVGSVVPKASTTTHSATPKTSKSTATTTVTSYTATPKPAMSTIAATRTRRIKTPKQYDL</sequence>
<dbReference type="Pfam" id="PF23154">
    <property type="entry name" value="KANSL3_1st"/>
    <property type="match status" value="1"/>
</dbReference>
<dbReference type="Proteomes" id="UP000507470">
    <property type="component" value="Unassembled WGS sequence"/>
</dbReference>
<proteinExistence type="predicted"/>
<protein>
    <submittedName>
        <fullName evidence="3">KANSL3</fullName>
    </submittedName>
</protein>